<keyword evidence="8" id="KW-1185">Reference proteome</keyword>
<dbReference type="STRING" id="392015.SAMN05421543_102212"/>
<protein>
    <submittedName>
        <fullName evidence="7">Predicted arabinose efflux permease, MFS family</fullName>
    </submittedName>
</protein>
<feature type="transmembrane region" description="Helical" evidence="6">
    <location>
        <begin position="325"/>
        <end position="342"/>
    </location>
</feature>
<evidence type="ECO:0000256" key="3">
    <source>
        <dbReference type="ARBA" id="ARBA00022692"/>
    </source>
</evidence>
<evidence type="ECO:0000256" key="6">
    <source>
        <dbReference type="SAM" id="Phobius"/>
    </source>
</evidence>
<feature type="transmembrane region" description="Helical" evidence="6">
    <location>
        <begin position="363"/>
        <end position="382"/>
    </location>
</feature>
<dbReference type="AlphaFoldDB" id="A0A1I7GHT2"/>
<dbReference type="Proteomes" id="UP000183508">
    <property type="component" value="Unassembled WGS sequence"/>
</dbReference>
<dbReference type="CDD" id="cd06173">
    <property type="entry name" value="MFS_MefA_like"/>
    <property type="match status" value="1"/>
</dbReference>
<sequence length="433" mass="46167">MNGWRIVPRRSAADRLRSPDSLWVNRDFVWFISGRTISQFGTAMTTFAIPWLLLERTGSAAQTGLAFAVGFIPYILLSLPAGVWADRRDRRRLMQGADAGRLVLLASIPLSQAFLGHPPLLLLYAAQAGVSALSAIFDAAYGACLPNLVSPNHLPAANNTLQLGSSLSRTVGPVLAGAAAGAMGAANTIGIDVATYGVSILTLLCIRRPFASAPARVRRGFASEVKEGMAVVWHIRPVRYLCLFATLINLVGPGMDVALLYRVQHELRLPSLWAGWVMTGLGAGMLAGSLAYRVLGGRLRSWLSASAAGLVVPPLLLAFIRTPVWMVVVQGAIGVLLTVWNVQSVTLRQTLIPDELRGRCSSVFRLFAWVSIPLGDALAGIVSERWGTGVYFLWACAVLGAMAAWTRRANLELAVDSGGGPAPPVTRTPAAPS</sequence>
<dbReference type="Gene3D" id="1.20.1250.20">
    <property type="entry name" value="MFS general substrate transporter like domains"/>
    <property type="match status" value="1"/>
</dbReference>
<feature type="transmembrane region" description="Helical" evidence="6">
    <location>
        <begin position="388"/>
        <end position="405"/>
    </location>
</feature>
<dbReference type="PANTHER" id="PTHR23513">
    <property type="entry name" value="INTEGRAL MEMBRANE EFFLUX PROTEIN-RELATED"/>
    <property type="match status" value="1"/>
</dbReference>
<evidence type="ECO:0000256" key="4">
    <source>
        <dbReference type="ARBA" id="ARBA00022989"/>
    </source>
</evidence>
<dbReference type="Pfam" id="PF07690">
    <property type="entry name" value="MFS_1"/>
    <property type="match status" value="1"/>
</dbReference>
<dbReference type="PANTHER" id="PTHR23513:SF6">
    <property type="entry name" value="MAJOR FACILITATOR SUPERFAMILY ASSOCIATED DOMAIN-CONTAINING PROTEIN"/>
    <property type="match status" value="1"/>
</dbReference>
<dbReference type="GO" id="GO:0005886">
    <property type="term" value="C:plasma membrane"/>
    <property type="evidence" value="ECO:0007669"/>
    <property type="project" value="UniProtKB-SubCell"/>
</dbReference>
<proteinExistence type="predicted"/>
<keyword evidence="4 6" id="KW-1133">Transmembrane helix</keyword>
<dbReference type="InterPro" id="IPR036259">
    <property type="entry name" value="MFS_trans_sf"/>
</dbReference>
<keyword evidence="2" id="KW-1003">Cell membrane</keyword>
<dbReference type="RefSeq" id="WP_074949610.1">
    <property type="nucleotide sequence ID" value="NZ_FPBV01000002.1"/>
</dbReference>
<dbReference type="GO" id="GO:0022857">
    <property type="term" value="F:transmembrane transporter activity"/>
    <property type="evidence" value="ECO:0007669"/>
    <property type="project" value="InterPro"/>
</dbReference>
<comment type="subcellular location">
    <subcellularLocation>
        <location evidence="1">Cell membrane</location>
        <topology evidence="1">Multi-pass membrane protein</topology>
    </subcellularLocation>
</comment>
<feature type="transmembrane region" description="Helical" evidence="6">
    <location>
        <begin position="302"/>
        <end position="319"/>
    </location>
</feature>
<evidence type="ECO:0000256" key="2">
    <source>
        <dbReference type="ARBA" id="ARBA00022475"/>
    </source>
</evidence>
<feature type="transmembrane region" description="Helical" evidence="6">
    <location>
        <begin position="273"/>
        <end position="295"/>
    </location>
</feature>
<evidence type="ECO:0000313" key="7">
    <source>
        <dbReference type="EMBL" id="SFU47975.1"/>
    </source>
</evidence>
<dbReference type="SUPFAM" id="SSF103473">
    <property type="entry name" value="MFS general substrate transporter"/>
    <property type="match status" value="1"/>
</dbReference>
<keyword evidence="5 6" id="KW-0472">Membrane</keyword>
<evidence type="ECO:0000256" key="5">
    <source>
        <dbReference type="ARBA" id="ARBA00023136"/>
    </source>
</evidence>
<name>A0A1I7GHT2_9BACL</name>
<evidence type="ECO:0000313" key="8">
    <source>
        <dbReference type="Proteomes" id="UP000183508"/>
    </source>
</evidence>
<accession>A0A1I7GHT2</accession>
<feature type="transmembrane region" description="Helical" evidence="6">
    <location>
        <begin position="65"/>
        <end position="85"/>
    </location>
</feature>
<keyword evidence="3 6" id="KW-0812">Transmembrane</keyword>
<feature type="transmembrane region" description="Helical" evidence="6">
    <location>
        <begin position="28"/>
        <end position="53"/>
    </location>
</feature>
<dbReference type="EMBL" id="FPBV01000002">
    <property type="protein sequence ID" value="SFU47975.1"/>
    <property type="molecule type" value="Genomic_DNA"/>
</dbReference>
<reference evidence="8" key="1">
    <citation type="submission" date="2016-10" db="EMBL/GenBank/DDBJ databases">
        <authorList>
            <person name="Varghese N."/>
        </authorList>
    </citation>
    <scope>NUCLEOTIDE SEQUENCE [LARGE SCALE GENOMIC DNA]</scope>
    <source>
        <strain evidence="8">DSM 17980</strain>
    </source>
</reference>
<dbReference type="InterPro" id="IPR011701">
    <property type="entry name" value="MFS"/>
</dbReference>
<evidence type="ECO:0000256" key="1">
    <source>
        <dbReference type="ARBA" id="ARBA00004651"/>
    </source>
</evidence>
<dbReference type="eggNOG" id="COG2814">
    <property type="taxonomic scope" value="Bacteria"/>
</dbReference>
<gene>
    <name evidence="7" type="ORF">SAMN05421543_102212</name>
</gene>
<organism evidence="7 8">
    <name type="scientific">Alicyclobacillus macrosporangiidus</name>
    <dbReference type="NCBI Taxonomy" id="392015"/>
    <lineage>
        <taxon>Bacteria</taxon>
        <taxon>Bacillati</taxon>
        <taxon>Bacillota</taxon>
        <taxon>Bacilli</taxon>
        <taxon>Bacillales</taxon>
        <taxon>Alicyclobacillaceae</taxon>
        <taxon>Alicyclobacillus</taxon>
    </lineage>
</organism>
<feature type="transmembrane region" description="Helical" evidence="6">
    <location>
        <begin position="240"/>
        <end position="261"/>
    </location>
</feature>